<dbReference type="AlphaFoldDB" id="A0A484B2R9"/>
<evidence type="ECO:0000313" key="3">
    <source>
        <dbReference type="EMBL" id="TDG42929.1"/>
    </source>
</evidence>
<dbReference type="OMA" id="ERCVICA"/>
<reference evidence="3 4" key="1">
    <citation type="journal article" date="2019" name="J. Hered.">
        <title>An Improved Genome Assembly for Drosophila navojoa, the Basal Species in the mojavensis Cluster.</title>
        <authorList>
            <person name="Vanderlinde T."/>
            <person name="Dupim E.G."/>
            <person name="Nazario-Yepiz N.O."/>
            <person name="Carvalho A.B."/>
        </authorList>
    </citation>
    <scope>NUCLEOTIDE SEQUENCE [LARGE SCALE GENOMIC DNA]</scope>
    <source>
        <strain evidence="3">Navoj_Jal97</strain>
        <tissue evidence="3">Whole organism</tissue>
    </source>
</reference>
<gene>
    <name evidence="3" type="ORF">AWZ03_010634</name>
</gene>
<comment type="caution">
    <text evidence="3">The sequence shown here is derived from an EMBL/GenBank/DDBJ whole genome shotgun (WGS) entry which is preliminary data.</text>
</comment>
<accession>A0A484B2R9</accession>
<feature type="domain" description="Pre-C2HC" evidence="2">
    <location>
        <begin position="119"/>
        <end position="187"/>
    </location>
</feature>
<dbReference type="InterPro" id="IPR006579">
    <property type="entry name" value="Pre_C2HC_dom"/>
</dbReference>
<feature type="compositionally biased region" description="Polar residues" evidence="1">
    <location>
        <begin position="8"/>
        <end position="21"/>
    </location>
</feature>
<protein>
    <recommendedName>
        <fullName evidence="2">Pre-C2HC domain-containing protein</fullName>
    </recommendedName>
</protein>
<keyword evidence="4" id="KW-1185">Reference proteome</keyword>
<feature type="region of interest" description="Disordered" evidence="1">
    <location>
        <begin position="1"/>
        <end position="22"/>
    </location>
</feature>
<feature type="compositionally biased region" description="Polar residues" evidence="1">
    <location>
        <begin position="318"/>
        <end position="340"/>
    </location>
</feature>
<name>A0A484B2R9_DRONA</name>
<feature type="compositionally biased region" description="Low complexity" evidence="1">
    <location>
        <begin position="298"/>
        <end position="316"/>
    </location>
</feature>
<evidence type="ECO:0000256" key="1">
    <source>
        <dbReference type="SAM" id="MobiDB-lite"/>
    </source>
</evidence>
<dbReference type="STRING" id="7232.A0A484B2R9"/>
<organism evidence="3 4">
    <name type="scientific">Drosophila navojoa</name>
    <name type="common">Fruit fly</name>
    <dbReference type="NCBI Taxonomy" id="7232"/>
    <lineage>
        <taxon>Eukaryota</taxon>
        <taxon>Metazoa</taxon>
        <taxon>Ecdysozoa</taxon>
        <taxon>Arthropoda</taxon>
        <taxon>Hexapoda</taxon>
        <taxon>Insecta</taxon>
        <taxon>Pterygota</taxon>
        <taxon>Neoptera</taxon>
        <taxon>Endopterygota</taxon>
        <taxon>Diptera</taxon>
        <taxon>Brachycera</taxon>
        <taxon>Muscomorpha</taxon>
        <taxon>Ephydroidea</taxon>
        <taxon>Drosophilidae</taxon>
        <taxon>Drosophila</taxon>
    </lineage>
</organism>
<dbReference type="SMART" id="SM00596">
    <property type="entry name" value="PRE_C2HC"/>
    <property type="match status" value="1"/>
</dbReference>
<proteinExistence type="predicted"/>
<dbReference type="Pfam" id="PF07530">
    <property type="entry name" value="PRE_C2HC"/>
    <property type="match status" value="1"/>
</dbReference>
<evidence type="ECO:0000313" key="4">
    <source>
        <dbReference type="Proteomes" id="UP000295192"/>
    </source>
</evidence>
<dbReference type="PANTHER" id="PTHR33273:SF2">
    <property type="entry name" value="ENDONUCLEASE_EXONUCLEASE_PHOSPHATASE DOMAIN-CONTAINING PROTEIN"/>
    <property type="match status" value="1"/>
</dbReference>
<sequence length="375" mass="42013">MDVGPLSMPSTEPTSVPNLKITSKCDGEINDSQYNMKPAPLYLYEVTDIKALSAELNSVVGENNFTTMPAAKCVIRVQCNDIASYNKLDKYVMEKKLDRHTFQYGFRAFIRHLHHSTPEKWIREKLTNLGHDIIFLRVIKNRYNNQPLNLFEVVLQMKDNNAELFKLGSLGSQIIKVEVPLKVPEVPQCHRCQRLGHTKNYCNRPFVCVKCGENHATTACTRQKNDESPAKCANCLGPHAASYKGCPVYKAAKTNANSAKLNKLITGLTNATPATPATVGRRKPVNKKSTTQPTFKEPLPLAARPQQQQQQRSRSLSIRRTPSWPTLTHSSATNYNNNTQLDQTTLESKLDILIEMASTLVQMLVAARLPIPEAQ</sequence>
<feature type="region of interest" description="Disordered" evidence="1">
    <location>
        <begin position="271"/>
        <end position="340"/>
    </location>
</feature>
<dbReference type="PANTHER" id="PTHR33273">
    <property type="entry name" value="DOMAIN-CONTAINING PROTEIN, PUTATIVE-RELATED"/>
    <property type="match status" value="1"/>
</dbReference>
<dbReference type="EMBL" id="LSRL02000188">
    <property type="protein sequence ID" value="TDG42929.1"/>
    <property type="molecule type" value="Genomic_DNA"/>
</dbReference>
<dbReference type="Proteomes" id="UP000295192">
    <property type="component" value="Unassembled WGS sequence"/>
</dbReference>
<evidence type="ECO:0000259" key="2">
    <source>
        <dbReference type="SMART" id="SM00596"/>
    </source>
</evidence>